<dbReference type="AlphaFoldDB" id="A0A1H6MI97"/>
<evidence type="ECO:0000313" key="2">
    <source>
        <dbReference type="Proteomes" id="UP000198988"/>
    </source>
</evidence>
<name>A0A1H6MI97_9GAMM</name>
<dbReference type="EMBL" id="CDSC02000383">
    <property type="protein sequence ID" value="SEH97319.1"/>
    <property type="molecule type" value="Genomic_DNA"/>
</dbReference>
<organism evidence="1 2">
    <name type="scientific">Bathymodiolus azoricus thioautotrophic gill symbiont</name>
    <dbReference type="NCBI Taxonomy" id="235205"/>
    <lineage>
        <taxon>Bacteria</taxon>
        <taxon>Pseudomonadati</taxon>
        <taxon>Pseudomonadota</taxon>
        <taxon>Gammaproteobacteria</taxon>
        <taxon>sulfur-oxidizing symbionts</taxon>
    </lineage>
</organism>
<dbReference type="Proteomes" id="UP000198988">
    <property type="component" value="Unassembled WGS sequence"/>
</dbReference>
<sequence>MDYSQFACTDWHCANLSSLGKSQWCCRGFNLGSVS</sequence>
<reference evidence="2" key="1">
    <citation type="submission" date="2016-06" db="EMBL/GenBank/DDBJ databases">
        <authorList>
            <person name="Petersen J."/>
            <person name="Sayavedra L."/>
        </authorList>
    </citation>
    <scope>NUCLEOTIDE SEQUENCE [LARGE SCALE GENOMIC DNA]</scope>
    <source>
        <strain evidence="2">BazSymA</strain>
    </source>
</reference>
<gene>
    <name evidence="1" type="ORF">BAZSYMA_ACONTIG17517_1</name>
</gene>
<evidence type="ECO:0000313" key="1">
    <source>
        <dbReference type="EMBL" id="SEH97319.1"/>
    </source>
</evidence>
<proteinExistence type="predicted"/>
<protein>
    <submittedName>
        <fullName evidence="1">Uncharacterized protein</fullName>
    </submittedName>
</protein>
<accession>A0A1H6MI97</accession>